<feature type="transmembrane region" description="Helical" evidence="1">
    <location>
        <begin position="129"/>
        <end position="150"/>
    </location>
</feature>
<proteinExistence type="predicted"/>
<dbReference type="AlphaFoldDB" id="A0A4Q2DZF6"/>
<keyword evidence="1" id="KW-0472">Membrane</keyword>
<comment type="caution">
    <text evidence="2">The sequence shown here is derived from an EMBL/GenBank/DDBJ whole genome shotgun (WGS) entry which is preliminary data.</text>
</comment>
<feature type="transmembrane region" description="Helical" evidence="1">
    <location>
        <begin position="84"/>
        <end position="109"/>
    </location>
</feature>
<feature type="transmembrane region" description="Helical" evidence="1">
    <location>
        <begin position="298"/>
        <end position="321"/>
    </location>
</feature>
<dbReference type="Proteomes" id="UP000290288">
    <property type="component" value="Unassembled WGS sequence"/>
</dbReference>
<dbReference type="OrthoDB" id="10328851at2759"/>
<gene>
    <name evidence="2" type="ORF">EST38_g461</name>
</gene>
<keyword evidence="1" id="KW-0812">Transmembrane</keyword>
<accession>A0A4Q2DZF6</accession>
<organism evidence="2 3">
    <name type="scientific">Candolleomyces aberdarensis</name>
    <dbReference type="NCBI Taxonomy" id="2316362"/>
    <lineage>
        <taxon>Eukaryota</taxon>
        <taxon>Fungi</taxon>
        <taxon>Dikarya</taxon>
        <taxon>Basidiomycota</taxon>
        <taxon>Agaricomycotina</taxon>
        <taxon>Agaricomycetes</taxon>
        <taxon>Agaricomycetidae</taxon>
        <taxon>Agaricales</taxon>
        <taxon>Agaricineae</taxon>
        <taxon>Psathyrellaceae</taxon>
        <taxon>Candolleomyces</taxon>
    </lineage>
</organism>
<evidence type="ECO:0000256" key="1">
    <source>
        <dbReference type="SAM" id="Phobius"/>
    </source>
</evidence>
<feature type="transmembrane region" description="Helical" evidence="1">
    <location>
        <begin position="341"/>
        <end position="360"/>
    </location>
</feature>
<sequence>MSIFGSLGIVKAGFIVLWASVDSRWFPGPSLLRNAGFTPQGIGELLICADDGNQGLYVAEDMLRRILTKKRIRSVEVNLLPKDLVLWNILLVLATLSLSALGLLPYIFLTIRSPVPEGPFRTRWLYPTMRILGCDLVTIFIQFIFQFRILEEAYSRIRFMATDALLKDHGKELPSFWDPNKRSKGALKRLRRRCRQSNSESWRREPGSMGDSWMGKHIPALFQTMDPTILDDHTKKCIRGGLGALVSFSFPSNVPENGEQPTPALPTPPPAPNPSIAEQALVSYPPPSVPMVASTTHIAITAFFLCACQALLLLGLVMAVIGYVGCFSVVQTSPPESTGALVWLVCEAVLAILRTLVWAANPKWDDAKYPIALEKVRMTEGGADVPKKSSYGIGWMLDSATADDMHALIVGIDQFDSPNLTNLAECVADAKLVASYLKDTLLVPDDQIVALHDYEATRERIIAELQALSCKASVAQDAPIIVYFATHSFAKPGNKQTYLVPHSPRIPQQSILHDSSTDLADACISYDSIADILRHVAGEKTDNISLKEPNVLGGMTYKGLVDAINGKMESPEQKAICTCTSIYQNRYLFNGLFSRSVSDDGVRPVITVKYFDL</sequence>
<reference evidence="2 3" key="1">
    <citation type="submission" date="2019-01" db="EMBL/GenBank/DDBJ databases">
        <title>Draft genome sequence of Psathyrella aberdarensis IHI B618.</title>
        <authorList>
            <person name="Buettner E."/>
            <person name="Kellner H."/>
        </authorList>
    </citation>
    <scope>NUCLEOTIDE SEQUENCE [LARGE SCALE GENOMIC DNA]</scope>
    <source>
        <strain evidence="2 3">IHI B618</strain>
    </source>
</reference>
<protein>
    <submittedName>
        <fullName evidence="2">Uncharacterized protein</fullName>
    </submittedName>
</protein>
<keyword evidence="3" id="KW-1185">Reference proteome</keyword>
<dbReference type="EMBL" id="SDEE01000006">
    <property type="protein sequence ID" value="RXW25381.1"/>
    <property type="molecule type" value="Genomic_DNA"/>
</dbReference>
<dbReference type="Gene3D" id="3.40.50.1460">
    <property type="match status" value="1"/>
</dbReference>
<keyword evidence="1" id="KW-1133">Transmembrane helix</keyword>
<evidence type="ECO:0000313" key="3">
    <source>
        <dbReference type="Proteomes" id="UP000290288"/>
    </source>
</evidence>
<name>A0A4Q2DZF6_9AGAR</name>
<dbReference type="STRING" id="2316362.A0A4Q2DZF6"/>
<evidence type="ECO:0000313" key="2">
    <source>
        <dbReference type="EMBL" id="RXW25381.1"/>
    </source>
</evidence>